<evidence type="ECO:0000313" key="2">
    <source>
        <dbReference type="Proteomes" id="UP000662088"/>
    </source>
</evidence>
<keyword evidence="2" id="KW-1185">Reference proteome</keyword>
<protein>
    <recommendedName>
        <fullName evidence="3">CopG family transcriptional regulator</fullName>
    </recommendedName>
</protein>
<reference evidence="1" key="1">
    <citation type="submission" date="2020-08" db="EMBL/GenBank/DDBJ databases">
        <title>Genome public.</title>
        <authorList>
            <person name="Liu C."/>
            <person name="Sun Q."/>
        </authorList>
    </citation>
    <scope>NUCLEOTIDE SEQUENCE</scope>
    <source>
        <strain evidence="1">NSJ-42</strain>
    </source>
</reference>
<gene>
    <name evidence="1" type="ORF">H8R92_00080</name>
</gene>
<dbReference type="InterPro" id="IPR013321">
    <property type="entry name" value="Arc_rbn_hlx_hlx"/>
</dbReference>
<dbReference type="Gene3D" id="1.10.1220.10">
    <property type="entry name" value="Met repressor-like"/>
    <property type="match status" value="1"/>
</dbReference>
<sequence>MSDKFENQIFRKINEDFDKKNRKYIKENLIKYDEKKYEGEFLELMRIGYEEMSDINLELSKAIDFSKGNVQYKFDDICEYEKWLCGV</sequence>
<evidence type="ECO:0008006" key="3">
    <source>
        <dbReference type="Google" id="ProtNLM"/>
    </source>
</evidence>
<accession>A0A8I0A2R8</accession>
<dbReference type="GO" id="GO:0006355">
    <property type="term" value="P:regulation of DNA-templated transcription"/>
    <property type="evidence" value="ECO:0007669"/>
    <property type="project" value="InterPro"/>
</dbReference>
<organism evidence="1 2">
    <name type="scientific">Clostridium lentum</name>
    <dbReference type="NCBI Taxonomy" id="2763037"/>
    <lineage>
        <taxon>Bacteria</taxon>
        <taxon>Bacillati</taxon>
        <taxon>Bacillota</taxon>
        <taxon>Clostridia</taxon>
        <taxon>Eubacteriales</taxon>
        <taxon>Clostridiaceae</taxon>
        <taxon>Clostridium</taxon>
    </lineage>
</organism>
<proteinExistence type="predicted"/>
<evidence type="ECO:0000313" key="1">
    <source>
        <dbReference type="EMBL" id="MBC5638848.1"/>
    </source>
</evidence>
<dbReference type="RefSeq" id="WP_022212109.1">
    <property type="nucleotide sequence ID" value="NZ_JACOOQ010000001.1"/>
</dbReference>
<dbReference type="EMBL" id="JACOOQ010000001">
    <property type="protein sequence ID" value="MBC5638848.1"/>
    <property type="molecule type" value="Genomic_DNA"/>
</dbReference>
<dbReference type="Proteomes" id="UP000662088">
    <property type="component" value="Unassembled WGS sequence"/>
</dbReference>
<comment type="caution">
    <text evidence="1">The sequence shown here is derived from an EMBL/GenBank/DDBJ whole genome shotgun (WGS) entry which is preliminary data.</text>
</comment>
<dbReference type="AlphaFoldDB" id="A0A8I0A2R8"/>
<name>A0A8I0A2R8_9CLOT</name>